<reference evidence="2 3" key="1">
    <citation type="submission" date="2015-03" db="EMBL/GenBank/DDBJ databases">
        <title>Genome assembly of Sandaracinus amylolyticus DSM 53668.</title>
        <authorList>
            <person name="Sharma G."/>
            <person name="Subramanian S."/>
        </authorList>
    </citation>
    <scope>NUCLEOTIDE SEQUENCE [LARGE SCALE GENOMIC DNA]</scope>
    <source>
        <strain evidence="2 3">DSM 53668</strain>
    </source>
</reference>
<dbReference type="Proteomes" id="UP000034883">
    <property type="component" value="Chromosome"/>
</dbReference>
<dbReference type="SUPFAM" id="SSF48452">
    <property type="entry name" value="TPR-like"/>
    <property type="match status" value="1"/>
</dbReference>
<dbReference type="EMBL" id="CP011125">
    <property type="protein sequence ID" value="AKF07629.1"/>
    <property type="molecule type" value="Genomic_DNA"/>
</dbReference>
<proteinExistence type="predicted"/>
<evidence type="ECO:0000313" key="2">
    <source>
        <dbReference type="EMBL" id="AKF07629.1"/>
    </source>
</evidence>
<organism evidence="2 3">
    <name type="scientific">Sandaracinus amylolyticus</name>
    <dbReference type="NCBI Taxonomy" id="927083"/>
    <lineage>
        <taxon>Bacteria</taxon>
        <taxon>Pseudomonadati</taxon>
        <taxon>Myxococcota</taxon>
        <taxon>Polyangia</taxon>
        <taxon>Polyangiales</taxon>
        <taxon>Sandaracinaceae</taxon>
        <taxon>Sandaracinus</taxon>
    </lineage>
</organism>
<feature type="region of interest" description="Disordered" evidence="1">
    <location>
        <begin position="1568"/>
        <end position="1668"/>
    </location>
</feature>
<dbReference type="Gene3D" id="1.25.40.10">
    <property type="entry name" value="Tetratricopeptide repeat domain"/>
    <property type="match status" value="1"/>
</dbReference>
<dbReference type="PANTHER" id="PTHR13361:SF1">
    <property type="entry name" value="WW DOMAIN-BINDING PROTEIN 11"/>
    <property type="match status" value="1"/>
</dbReference>
<gene>
    <name evidence="2" type="ORF">DB32_004778</name>
</gene>
<dbReference type="RefSeq" id="WP_053234861.1">
    <property type="nucleotide sequence ID" value="NZ_CP011125.1"/>
</dbReference>
<name>A0A0F6SFW0_9BACT</name>
<accession>A0A0F6SFW0</accession>
<dbReference type="InterPro" id="IPR011990">
    <property type="entry name" value="TPR-like_helical_dom_sf"/>
</dbReference>
<sequence length="2012" mass="213338">MTEVWAPSPSPIARFLLELDERGAEGAVEVGERTVVLRRGRVVDVRRAPGDPSLHEFLAKTGRIREEERAALGRLSADPDRLPEGSTLLSHDALAETLRALWLDRLVRGMAKAESEGRAVPPLRPEAPPPHVAAEASLVPLVLDALERRAAEGDAEQVGARATHRLEWLQGPHTARARRWAGLDAAEKSAKEPRIAAFLMSAPAAASRIAALVRAGLARVVTPGASAPAPARRLPSLPAPAPAPEAVSIRPGNLSIPPARSASIPPPRPAAVQLSPGAAQAFAQIETFDLTLPELPPATRALDDALDPLEREIAVLEESGAPAVERAAAWRAAAETWLERYASVEERERALREAAAALAEDPETLLAAADACAACAHTDLALAYGRAAVGAAGEGPRRDDVLIAYALLARRIGRTQVALSALRAASGGARAADARAITASIVIAQGRPADAADELLGAATQLGESDPEGAAYLVGWAWSITPGHERAADAMAAWHAAAQRGPAIIALRADAARRASEPDVRRRLRLEAAERAEMDERPLLAAEMLLRALDDEPELEVLYEPLDVDLEAAGALVERAVVLEELATVCPPEARLSWLTRAADARLEIPGDGSWELELRIRCLEVEPTDEGARAAIRQQAEAAADPMLLADALERAIRASGWTSDAARAAALEDLARIADDVTHEPLRAAWARSVAAALGGEPMSKARARFESTMRPAMARAAELDRLSRQGERAERRDATRGLAAILAQDPERRERAISLLAGMIDEGWDDGAGDLLERILTLRGDVPGRIQVLEQRVEHEGRRIERVRRLLRIAGLEAVRGDHRAAARACLRVLNEVPGHREAIVRLRRAASRLGDDALVRDALARESRLALAPPERARALTALAARCESAGDREGARVAAIDALLADPEAAEAALILARRLATDRGSAPPDAIARARALVGDLPPLLAAAVRAAPREHDRLDAIERWARLATYQAEPWRDALQVALEQGEIDLVVRAVEALTRDPRCEPASIGPIADALSALDARGAVERAAALAVSSADRFGEAGVPLREIASALAQRAGSPIFVIAALERRLAASSDEDAIATLREIAAQHARGGDVAGEARALLRVLARVPRDEPSITRLAEIYASTGEHDRLMAALALRVAEGATDDERFEGRLALAAASMQVLGDPSAAESFARAALEELPPVADEPALQRVAKTAGVLVAIDCPEAGVAVMRDEARRAEGAWAGRLWERAAARAARHAGDVALAIQLIHEGLRAVPGHGALLVAFEQLALERQDVEDAKRTYDELITHAMGASGRRALLYRRARWLERAGAERDALEAYLEAARHAASSGVILTAVERLARATGDLDALARGLLVLAENAPHPMVRLSMIRRAATLLDQEIGRPEHAWEVLFPVWKETGLSELEEELGRLGARMGEASAELGERAFGELFGELARRADEAWMADEKARLTMKAARLHALARGDLARAEQLADEALAALRAEEPEPSKIAGVLAELASWLRRDPRRREDARAKVREALEADPTSDDAKRVAAELGVAAPSGPASLASAVSVIAHPAPSELPAPVPSYATSPSYAPSPSPPSRASTPERARPVSSANGHAAPSPSLRPSRPPVALPEPDEEEPAEPGDRPSRMDLWLPAPPSLPPAPGGPSPIAMPVSEDEPLDDDALDDLEARARALAASDDDLLEAAALLRAALVIDPGRAAAIELLGEIATRAGARGAAYVAHAVLSAFDPRRSAPAIQALDARSLADARGTLLRNPAHESARRLLALVWESALPLFRVSLQQLGILGTDRVGPHTGSGIGRALAATLDALPEGDDVTLFATRGAGTGVVPIRTHPPAVLVGADAPGDDRSLRFLLGRAIELARPEHVLLATLSDDEGRTLYAALRAAFGPAEGAQVAREAAALASQLWRTIPTRNQRDVRELLLDSESTLDWDAQRASVLGGAARAGLVASGDVRASIAALRALEAQQSGTRPPSALEDAVAESGALADLLRFAFGDAFIGALR</sequence>
<evidence type="ECO:0000313" key="3">
    <source>
        <dbReference type="Proteomes" id="UP000034883"/>
    </source>
</evidence>
<protein>
    <submittedName>
        <fullName evidence="2">TPR domain protein, putative component of TonB system</fullName>
    </submittedName>
</protein>
<dbReference type="STRING" id="927083.DB32_004778"/>
<dbReference type="PANTHER" id="PTHR13361">
    <property type="entry name" value="WW DOMAIN-BINDING PROTEIN 11"/>
    <property type="match status" value="1"/>
</dbReference>
<dbReference type="KEGG" id="samy:DB32_004778"/>
<feature type="compositionally biased region" description="Pro residues" evidence="1">
    <location>
        <begin position="1642"/>
        <end position="1654"/>
    </location>
</feature>
<keyword evidence="3" id="KW-1185">Reference proteome</keyword>
<evidence type="ECO:0000256" key="1">
    <source>
        <dbReference type="SAM" id="MobiDB-lite"/>
    </source>
</evidence>